<evidence type="ECO:0000313" key="9">
    <source>
        <dbReference type="EMBL" id="CAG8788850.1"/>
    </source>
</evidence>
<dbReference type="InterPro" id="IPR045249">
    <property type="entry name" value="HARBI1-like"/>
</dbReference>
<dbReference type="GO" id="GO:0046872">
    <property type="term" value="F:metal ion binding"/>
    <property type="evidence" value="ECO:0007669"/>
    <property type="project" value="UniProtKB-KW"/>
</dbReference>
<dbReference type="GO" id="GO:0016787">
    <property type="term" value="F:hydrolase activity"/>
    <property type="evidence" value="ECO:0007669"/>
    <property type="project" value="UniProtKB-KW"/>
</dbReference>
<evidence type="ECO:0000259" key="8">
    <source>
        <dbReference type="Pfam" id="PF13359"/>
    </source>
</evidence>
<keyword evidence="5" id="KW-0479">Metal-binding</keyword>
<comment type="subcellular location">
    <subcellularLocation>
        <location evidence="2">Nucleus</location>
    </subcellularLocation>
</comment>
<dbReference type="PANTHER" id="PTHR22930:SF85">
    <property type="entry name" value="GH03217P-RELATED"/>
    <property type="match status" value="1"/>
</dbReference>
<dbReference type="Pfam" id="PF13359">
    <property type="entry name" value="DDE_Tnp_4"/>
    <property type="match status" value="1"/>
</dbReference>
<dbReference type="Proteomes" id="UP000789405">
    <property type="component" value="Unassembled WGS sequence"/>
</dbReference>
<feature type="non-terminal residue" evidence="9">
    <location>
        <position position="1"/>
    </location>
</feature>
<evidence type="ECO:0000256" key="7">
    <source>
        <dbReference type="ARBA" id="ARBA00023242"/>
    </source>
</evidence>
<comment type="cofactor">
    <cofactor evidence="1">
        <name>a divalent metal cation</name>
        <dbReference type="ChEBI" id="CHEBI:60240"/>
    </cofactor>
</comment>
<dbReference type="InterPro" id="IPR027806">
    <property type="entry name" value="HARBI1_dom"/>
</dbReference>
<evidence type="ECO:0000256" key="4">
    <source>
        <dbReference type="ARBA" id="ARBA00022722"/>
    </source>
</evidence>
<evidence type="ECO:0000256" key="2">
    <source>
        <dbReference type="ARBA" id="ARBA00004123"/>
    </source>
</evidence>
<dbReference type="OrthoDB" id="2445244at2759"/>
<comment type="similarity">
    <text evidence="3">Belongs to the HARBI1 family.</text>
</comment>
<name>A0A9N9P6N6_9GLOM</name>
<keyword evidence="7" id="KW-0539">Nucleus</keyword>
<dbReference type="GO" id="GO:0004518">
    <property type="term" value="F:nuclease activity"/>
    <property type="evidence" value="ECO:0007669"/>
    <property type="project" value="UniProtKB-KW"/>
</dbReference>
<reference evidence="9" key="1">
    <citation type="submission" date="2021-06" db="EMBL/GenBank/DDBJ databases">
        <authorList>
            <person name="Kallberg Y."/>
            <person name="Tangrot J."/>
            <person name="Rosling A."/>
        </authorList>
    </citation>
    <scope>NUCLEOTIDE SEQUENCE</scope>
    <source>
        <strain evidence="9">MA453B</strain>
    </source>
</reference>
<keyword evidence="6" id="KW-0378">Hydrolase</keyword>
<dbReference type="PANTHER" id="PTHR22930">
    <property type="match status" value="1"/>
</dbReference>
<protein>
    <submittedName>
        <fullName evidence="9">5220_t:CDS:1</fullName>
    </submittedName>
</protein>
<accession>A0A9N9P6N6</accession>
<sequence length="188" mass="21964">VELQLAVTLNRLDTKSTLWTIATLFRFFWPSGNYKKEVNTGFKQIQGFLMNVYISRKQKYGIHLQGIVDHQGLFISYKIGWPASVHDAKVFTNSEIFKNYKNYFKEENYLLADSAYPLLLWIMIPFKDLQGSQAQQKTYNTAHSKTRVVVEQAFGRLKARFPFLKEMRAKDTKKATNIIDMAIILYNF</sequence>
<evidence type="ECO:0000256" key="3">
    <source>
        <dbReference type="ARBA" id="ARBA00006958"/>
    </source>
</evidence>
<evidence type="ECO:0000256" key="1">
    <source>
        <dbReference type="ARBA" id="ARBA00001968"/>
    </source>
</evidence>
<keyword evidence="10" id="KW-1185">Reference proteome</keyword>
<gene>
    <name evidence="9" type="ORF">DERYTH_LOCUS20986</name>
</gene>
<evidence type="ECO:0000313" key="10">
    <source>
        <dbReference type="Proteomes" id="UP000789405"/>
    </source>
</evidence>
<dbReference type="GO" id="GO:0005634">
    <property type="term" value="C:nucleus"/>
    <property type="evidence" value="ECO:0007669"/>
    <property type="project" value="UniProtKB-SubCell"/>
</dbReference>
<comment type="caution">
    <text evidence="9">The sequence shown here is derived from an EMBL/GenBank/DDBJ whole genome shotgun (WGS) entry which is preliminary data.</text>
</comment>
<feature type="domain" description="DDE Tnp4" evidence="8">
    <location>
        <begin position="52"/>
        <end position="187"/>
    </location>
</feature>
<evidence type="ECO:0000256" key="6">
    <source>
        <dbReference type="ARBA" id="ARBA00022801"/>
    </source>
</evidence>
<feature type="non-terminal residue" evidence="9">
    <location>
        <position position="188"/>
    </location>
</feature>
<dbReference type="AlphaFoldDB" id="A0A9N9P6N6"/>
<proteinExistence type="inferred from homology"/>
<organism evidence="9 10">
    <name type="scientific">Dentiscutata erythropus</name>
    <dbReference type="NCBI Taxonomy" id="1348616"/>
    <lineage>
        <taxon>Eukaryota</taxon>
        <taxon>Fungi</taxon>
        <taxon>Fungi incertae sedis</taxon>
        <taxon>Mucoromycota</taxon>
        <taxon>Glomeromycotina</taxon>
        <taxon>Glomeromycetes</taxon>
        <taxon>Diversisporales</taxon>
        <taxon>Gigasporaceae</taxon>
        <taxon>Dentiscutata</taxon>
    </lineage>
</organism>
<dbReference type="EMBL" id="CAJVPY010025852">
    <property type="protein sequence ID" value="CAG8788850.1"/>
    <property type="molecule type" value="Genomic_DNA"/>
</dbReference>
<keyword evidence="4" id="KW-0540">Nuclease</keyword>
<evidence type="ECO:0000256" key="5">
    <source>
        <dbReference type="ARBA" id="ARBA00022723"/>
    </source>
</evidence>